<feature type="region of interest" description="Disordered" evidence="1">
    <location>
        <begin position="297"/>
        <end position="326"/>
    </location>
</feature>
<feature type="region of interest" description="Disordered" evidence="1">
    <location>
        <begin position="79"/>
        <end position="104"/>
    </location>
</feature>
<name>A0A8S8ZFW6_SORMA</name>
<feature type="compositionally biased region" description="Low complexity" evidence="1">
    <location>
        <begin position="378"/>
        <end position="387"/>
    </location>
</feature>
<gene>
    <name evidence="2" type="ORF">SMACR_06047</name>
</gene>
<dbReference type="VEuPathDB" id="FungiDB:SMAC_06047"/>
<proteinExistence type="predicted"/>
<reference evidence="2 3" key="1">
    <citation type="submission" date="2017-07" db="EMBL/GenBank/DDBJ databases">
        <title>Genome sequence of the Sordaria macrospora wild type strain R19027.</title>
        <authorList>
            <person name="Nowrousian M."/>
            <person name="Teichert I."/>
            <person name="Kueck U."/>
        </authorList>
    </citation>
    <scope>NUCLEOTIDE SEQUENCE [LARGE SCALE GENOMIC DNA]</scope>
    <source>
        <strain evidence="2 3">R19027</strain>
        <tissue evidence="2">Mycelium</tissue>
    </source>
</reference>
<feature type="region of interest" description="Disordered" evidence="1">
    <location>
        <begin position="136"/>
        <end position="234"/>
    </location>
</feature>
<accession>A0A8S8ZFW6</accession>
<dbReference type="AlphaFoldDB" id="A0A8S8ZFW6"/>
<comment type="caution">
    <text evidence="2">The sequence shown here is derived from an EMBL/GenBank/DDBJ whole genome shotgun (WGS) entry which is preliminary data.</text>
</comment>
<evidence type="ECO:0000256" key="1">
    <source>
        <dbReference type="SAM" id="MobiDB-lite"/>
    </source>
</evidence>
<dbReference type="Proteomes" id="UP000433876">
    <property type="component" value="Unassembled WGS sequence"/>
</dbReference>
<evidence type="ECO:0000313" key="2">
    <source>
        <dbReference type="EMBL" id="KAA8629527.1"/>
    </source>
</evidence>
<protein>
    <submittedName>
        <fullName evidence="2">Uncharacterized protein</fullName>
    </submittedName>
</protein>
<sequence length="441" mass="47942">MCTFCYTPYIGCPKGRRHYYLQWLKCKTAIKKGHSYCPIGKSTEVRELQKLSGNILACPFHTHIAIQQIEFEFRQRDEIPSPIEPSEPSSPTTSNTTCVASDDESEVEVHQASQKSVYRPSSTAVYLDLRFPNSAPIQRHKSASPLKTEVTRTQRSTDGGLDVRNEPSEALDCHQTPPSNGKRRPVISPGLPASPAAYRHCRSRSQPSLQPHAKPTLKALKTERDSRRKESVNINKLSIPANYLSAPSPPPPEIITTLPTPVDQAKPPNPDLLARRLGPSTALTITITKAPKIALQKITSSKSEPDLKSKSNGPESSQFATSASSHHTFDSFLTPSGTLQSDSYSAPTTDIIGGSSASSLLARLKDGTSTTLHHHSLSRTLSASTSTGTNRRRRQAPATTDPKNIAPWDRVHLPVSISNPVNLEVGDGRIAKNGTIAIASC</sequence>
<feature type="region of interest" description="Disordered" evidence="1">
    <location>
        <begin position="369"/>
        <end position="406"/>
    </location>
</feature>
<dbReference type="OMA" id="HTHIAIQ"/>
<feature type="compositionally biased region" description="Polar residues" evidence="1">
    <location>
        <begin position="310"/>
        <end position="326"/>
    </location>
</feature>
<organism evidence="2 3">
    <name type="scientific">Sordaria macrospora</name>
    <dbReference type="NCBI Taxonomy" id="5147"/>
    <lineage>
        <taxon>Eukaryota</taxon>
        <taxon>Fungi</taxon>
        <taxon>Dikarya</taxon>
        <taxon>Ascomycota</taxon>
        <taxon>Pezizomycotina</taxon>
        <taxon>Sordariomycetes</taxon>
        <taxon>Sordariomycetidae</taxon>
        <taxon>Sordariales</taxon>
        <taxon>Sordariaceae</taxon>
        <taxon>Sordaria</taxon>
    </lineage>
</organism>
<evidence type="ECO:0000313" key="3">
    <source>
        <dbReference type="Proteomes" id="UP000433876"/>
    </source>
</evidence>
<dbReference type="EMBL" id="NMPR01000132">
    <property type="protein sequence ID" value="KAA8629527.1"/>
    <property type="molecule type" value="Genomic_DNA"/>
</dbReference>
<feature type="compositionally biased region" description="Low complexity" evidence="1">
    <location>
        <begin position="80"/>
        <end position="94"/>
    </location>
</feature>
<feature type="compositionally biased region" description="Basic and acidic residues" evidence="1">
    <location>
        <begin position="220"/>
        <end position="231"/>
    </location>
</feature>